<dbReference type="PROSITE" id="PS00018">
    <property type="entry name" value="EF_HAND_1"/>
    <property type="match status" value="1"/>
</dbReference>
<comment type="caution">
    <text evidence="4">The sequence shown here is derived from an EMBL/GenBank/DDBJ whole genome shotgun (WGS) entry which is preliminary data.</text>
</comment>
<evidence type="ECO:0000259" key="3">
    <source>
        <dbReference type="PROSITE" id="PS51127"/>
    </source>
</evidence>
<evidence type="ECO:0000313" key="5">
    <source>
        <dbReference type="Proteomes" id="UP001501222"/>
    </source>
</evidence>
<evidence type="ECO:0000256" key="1">
    <source>
        <dbReference type="ARBA" id="ARBA00010116"/>
    </source>
</evidence>
<proteinExistence type="inferred from homology"/>
<feature type="domain" description="Big-1" evidence="3">
    <location>
        <begin position="535"/>
        <end position="627"/>
    </location>
</feature>
<dbReference type="EMBL" id="BAABAA010000015">
    <property type="protein sequence ID" value="GAA3591123.1"/>
    <property type="molecule type" value="Genomic_DNA"/>
</dbReference>
<dbReference type="Proteomes" id="UP001501222">
    <property type="component" value="Unassembled WGS sequence"/>
</dbReference>
<name>A0ABP6YVF1_9ACTN</name>
<reference evidence="5" key="1">
    <citation type="journal article" date="2019" name="Int. J. Syst. Evol. Microbiol.">
        <title>The Global Catalogue of Microorganisms (GCM) 10K type strain sequencing project: providing services to taxonomists for standard genome sequencing and annotation.</title>
        <authorList>
            <consortium name="The Broad Institute Genomics Platform"/>
            <consortium name="The Broad Institute Genome Sequencing Center for Infectious Disease"/>
            <person name="Wu L."/>
            <person name="Ma J."/>
        </authorList>
    </citation>
    <scope>NUCLEOTIDE SEQUENCE [LARGE SCALE GENOMIC DNA]</scope>
    <source>
        <strain evidence="5">JCM 16928</strain>
    </source>
</reference>
<evidence type="ECO:0000313" key="4">
    <source>
        <dbReference type="EMBL" id="GAA3591123.1"/>
    </source>
</evidence>
<evidence type="ECO:0000256" key="2">
    <source>
        <dbReference type="SAM" id="MobiDB-lite"/>
    </source>
</evidence>
<dbReference type="SMART" id="SM00634">
    <property type="entry name" value="BID_1"/>
    <property type="match status" value="1"/>
</dbReference>
<protein>
    <recommendedName>
        <fullName evidence="3">Big-1 domain-containing protein</fullName>
    </recommendedName>
</protein>
<sequence length="847" mass="90419">MLALVAGSLGVSASSAAGSGYPDPRPDFSHPEHPHTPLFKRNQDPVPLLVVYGRFDDLPNLTEAETRAKFFPVLTFGTVADYYFETGLGLLIPAVETSGQQDGIVTVDLGPTGDWFTMDTAKRRGAMLRLADRFVDFARYDTNDNGVVEDSELGVITLMSSPDDTYSCGQTRIVYGAGKLDGKEIGLRTADGGSKTNSLTFAHELGHQHWDMYDHYGYGVGGWDLMGPTCAGPNETWQSPNAFHRLHLGRTPNQTVVRDGYVLPSPTFTYALYDYDRGTDDYFLLEARKQEANTYEQNIPDSGLVVWRIDERTIRSDQEHLRGVELVRPDGVRVPGCQDQDLDGKIDEDPPNGVDDDGDGKIDEDSKQQNGCYGGSRTDAWDPADFRTPQRTMTSHWADGTEAKVAVRTIGRDFVGREQAYLDVRGPGILVDGALADGSAPVQTLVAGSTADFDVTVMNTSEATDTFSFGMFVPDGWSSTTKQLTLAAKESATVRITVTVGENAAIGEQSLTLRGQSTTDSTVYTDYSYLPKVERPTSVAYTGDTAADQSDPAQLKALVRDKFTGAPLAGQWVRFDVGDVLARSAQTGSDGVATYDWTPDKPGQYPVTVVAEAANGYTEARSTAGFTVNAEKATLAITSPALYSDQAQPPMTIKVSEEADGSPGDLTRAALRVRMESSTGDTRIFTGTPGADGVATIPVNTPAGVWKATAELTGGYFTGSAAVQETVVYDPDGSASGSAIGRDTTGNSLSLSVSARYSDGDPTGAVGFASNGKTFSSTTMRWIAVAGSTATLEATGRYAGQSATLRAVLHDNGDKPDRLTVTIITPTAGYQSGDVLVTTGNLTVRTT</sequence>
<feature type="region of interest" description="Disordered" evidence="2">
    <location>
        <begin position="332"/>
        <end position="384"/>
    </location>
</feature>
<dbReference type="InterPro" id="IPR018905">
    <property type="entry name" value="A-galactase_NEW3"/>
</dbReference>
<feature type="compositionally biased region" description="Basic and acidic residues" evidence="2">
    <location>
        <begin position="24"/>
        <end position="35"/>
    </location>
</feature>
<dbReference type="Pfam" id="PF10633">
    <property type="entry name" value="NPCBM_assoc"/>
    <property type="match status" value="1"/>
</dbReference>
<dbReference type="InterPro" id="IPR013783">
    <property type="entry name" value="Ig-like_fold"/>
</dbReference>
<dbReference type="SUPFAM" id="SSF49373">
    <property type="entry name" value="Invasin/intimin cell-adhesion fragments"/>
    <property type="match status" value="1"/>
</dbReference>
<accession>A0ABP6YVF1</accession>
<feature type="region of interest" description="Disordered" evidence="2">
    <location>
        <begin position="12"/>
        <end position="41"/>
    </location>
</feature>
<dbReference type="InterPro" id="IPR008964">
    <property type="entry name" value="Invasin/intimin_cell_adhesion"/>
</dbReference>
<dbReference type="InterPro" id="IPR003344">
    <property type="entry name" value="Big_1_dom"/>
</dbReference>
<organism evidence="4 5">
    <name type="scientific">Kribbella ginsengisoli</name>
    <dbReference type="NCBI Taxonomy" id="363865"/>
    <lineage>
        <taxon>Bacteria</taxon>
        <taxon>Bacillati</taxon>
        <taxon>Actinomycetota</taxon>
        <taxon>Actinomycetes</taxon>
        <taxon>Propionibacteriales</taxon>
        <taxon>Kribbellaceae</taxon>
        <taxon>Kribbella</taxon>
    </lineage>
</organism>
<gene>
    <name evidence="4" type="ORF">GCM10022235_72990</name>
</gene>
<keyword evidence="5" id="KW-1185">Reference proteome</keyword>
<comment type="similarity">
    <text evidence="1">Belongs to the intimin/invasin family.</text>
</comment>
<dbReference type="Gene3D" id="2.60.40.10">
    <property type="entry name" value="Immunoglobulins"/>
    <property type="match status" value="2"/>
</dbReference>
<dbReference type="PROSITE" id="PS51127">
    <property type="entry name" value="BIG1"/>
    <property type="match status" value="1"/>
</dbReference>
<dbReference type="InterPro" id="IPR018247">
    <property type="entry name" value="EF_Hand_1_Ca_BS"/>
</dbReference>